<evidence type="ECO:0000313" key="2">
    <source>
        <dbReference type="Proteomes" id="UP000001992"/>
    </source>
</evidence>
<organism evidence="1 2">
    <name type="scientific">Methanobrevibacter smithii (strain ATCC 35061 / DSM 861 / OCM 144 / PS)</name>
    <dbReference type="NCBI Taxonomy" id="420247"/>
    <lineage>
        <taxon>Archaea</taxon>
        <taxon>Methanobacteriati</taxon>
        <taxon>Methanobacteriota</taxon>
        <taxon>Methanomada group</taxon>
        <taxon>Methanobacteria</taxon>
        <taxon>Methanobacteriales</taxon>
        <taxon>Methanobacteriaceae</taxon>
        <taxon>Methanobrevibacter</taxon>
    </lineage>
</organism>
<dbReference type="KEGG" id="msi:Msm_0019"/>
<dbReference type="EnsemblBacteria" id="ABQ86224">
    <property type="protein sequence ID" value="ABQ86224"/>
    <property type="gene ID" value="Msm_0019"/>
</dbReference>
<sequence length="40" mass="4538">MIITLPQVHKLAANTLLILKDGCGNRKIPYLTYDIIKIEI</sequence>
<dbReference type="PATRIC" id="fig|420247.28.peg.20"/>
<evidence type="ECO:0000313" key="1">
    <source>
        <dbReference type="EMBL" id="ABQ86224.1"/>
    </source>
</evidence>
<gene>
    <name evidence="1" type="ordered locus">Msm_0019</name>
</gene>
<name>A5UJ46_METS3</name>
<dbReference type="Proteomes" id="UP000001992">
    <property type="component" value="Chromosome"/>
</dbReference>
<dbReference type="EMBL" id="CP000678">
    <property type="protein sequence ID" value="ABQ86224.1"/>
    <property type="molecule type" value="Genomic_DNA"/>
</dbReference>
<dbReference type="BioCyc" id="MSMI420247:GHWZ-19-MONOMER"/>
<reference evidence="1 2" key="1">
    <citation type="journal article" date="2007" name="Proc. Natl. Acad. Sci. U.S.A.">
        <title>Genomic and metabolic adaptations of Methanobrevibacter smithii to the human gut.</title>
        <authorList>
            <person name="Samuel B.S."/>
            <person name="Hansen E.E."/>
            <person name="Manchester J.K."/>
            <person name="Coutinho P.M."/>
            <person name="Henrissat B."/>
            <person name="Fulton R."/>
            <person name="Latreille P."/>
            <person name="Kim K."/>
            <person name="Wilson R.K."/>
            <person name="Gordon J.I."/>
        </authorList>
    </citation>
    <scope>NUCLEOTIDE SEQUENCE [LARGE SCALE GENOMIC DNA]</scope>
    <source>
        <strain evidence="2">ATCC 35061 / DSM 861 / OCM 144 / PS</strain>
    </source>
</reference>
<dbReference type="AlphaFoldDB" id="A5UJ46"/>
<protein>
    <submittedName>
        <fullName evidence="1">Uncharacterized protein</fullName>
    </submittedName>
</protein>
<accession>A5UJ46</accession>
<proteinExistence type="predicted"/>
<dbReference type="HOGENOM" id="CLU_3282916_0_0_2"/>
<keyword evidence="2" id="KW-1185">Reference proteome</keyword>
<dbReference type="STRING" id="420247.Msm_0019"/>